<dbReference type="RefSeq" id="WP_089400963.1">
    <property type="nucleotide sequence ID" value="NZ_FZOT01000016.1"/>
</dbReference>
<keyword evidence="2" id="KW-1185">Reference proteome</keyword>
<evidence type="ECO:0000313" key="2">
    <source>
        <dbReference type="Proteomes" id="UP000198284"/>
    </source>
</evidence>
<gene>
    <name evidence="1" type="ORF">SAMN06265795_11689</name>
</gene>
<protein>
    <submittedName>
        <fullName evidence="1">Uncharacterized protein</fullName>
    </submittedName>
</protein>
<dbReference type="AlphaFoldDB" id="A0A239KL94"/>
<sequence length="105" mass="10964">MIITTKAIIATGLVGAAAATGYGWEHAQYNGAVPDGMLQAVLSANLPPSAEFAKAPPPEAGFVYSVPEPRPVLREVPPLVYPTPGAPAEPAEYEKYLVNGQIATF</sequence>
<proteinExistence type="predicted"/>
<name>A0A239KL94_9BURK</name>
<dbReference type="Proteomes" id="UP000198284">
    <property type="component" value="Unassembled WGS sequence"/>
</dbReference>
<accession>A0A239KL94</accession>
<evidence type="ECO:0000313" key="1">
    <source>
        <dbReference type="EMBL" id="SNT19157.1"/>
    </source>
</evidence>
<reference evidence="1 2" key="1">
    <citation type="submission" date="2017-06" db="EMBL/GenBank/DDBJ databases">
        <authorList>
            <person name="Kim H.J."/>
            <person name="Triplett B.A."/>
        </authorList>
    </citation>
    <scope>NUCLEOTIDE SEQUENCE [LARGE SCALE GENOMIC DNA]</scope>
    <source>
        <strain evidence="1 2">U15</strain>
    </source>
</reference>
<organism evidence="1 2">
    <name type="scientific">Noviherbaspirillum humi</name>
    <dbReference type="NCBI Taxonomy" id="1688639"/>
    <lineage>
        <taxon>Bacteria</taxon>
        <taxon>Pseudomonadati</taxon>
        <taxon>Pseudomonadota</taxon>
        <taxon>Betaproteobacteria</taxon>
        <taxon>Burkholderiales</taxon>
        <taxon>Oxalobacteraceae</taxon>
        <taxon>Noviherbaspirillum</taxon>
    </lineage>
</organism>
<dbReference type="EMBL" id="FZOT01000016">
    <property type="protein sequence ID" value="SNT19157.1"/>
    <property type="molecule type" value="Genomic_DNA"/>
</dbReference>